<accession>A0A6A5XB56</accession>
<keyword evidence="2" id="KW-0732">Signal</keyword>
<keyword evidence="4" id="KW-1185">Reference proteome</keyword>
<organism evidence="3 4">
    <name type="scientific">Aaosphaeria arxii CBS 175.79</name>
    <dbReference type="NCBI Taxonomy" id="1450172"/>
    <lineage>
        <taxon>Eukaryota</taxon>
        <taxon>Fungi</taxon>
        <taxon>Dikarya</taxon>
        <taxon>Ascomycota</taxon>
        <taxon>Pezizomycotina</taxon>
        <taxon>Dothideomycetes</taxon>
        <taxon>Pleosporomycetidae</taxon>
        <taxon>Pleosporales</taxon>
        <taxon>Pleosporales incertae sedis</taxon>
        <taxon>Aaosphaeria</taxon>
    </lineage>
</organism>
<dbReference type="AlphaFoldDB" id="A0A6A5XB56"/>
<feature type="chain" id="PRO_5025645569" description="Secreted protein" evidence="2">
    <location>
        <begin position="27"/>
        <end position="98"/>
    </location>
</feature>
<evidence type="ECO:0000256" key="1">
    <source>
        <dbReference type="SAM" id="Phobius"/>
    </source>
</evidence>
<protein>
    <recommendedName>
        <fullName evidence="5">Secreted protein</fullName>
    </recommendedName>
</protein>
<sequence length="98" mass="11554">MIRRFHTWLMSLPSPVLFIFTRPATSLLQNIREVSTIDHVISFSCKLGQMTYKGNPTQAFRRRYSSQSCYLLYLGSSQLLRIGFIIRWGLMELYTDKR</sequence>
<name>A0A6A5XB56_9PLEO</name>
<keyword evidence="1" id="KW-1133">Transmembrane helix</keyword>
<evidence type="ECO:0008006" key="5">
    <source>
        <dbReference type="Google" id="ProtNLM"/>
    </source>
</evidence>
<dbReference type="GeneID" id="54291959"/>
<evidence type="ECO:0000313" key="3">
    <source>
        <dbReference type="EMBL" id="KAF2010133.1"/>
    </source>
</evidence>
<evidence type="ECO:0000256" key="2">
    <source>
        <dbReference type="SAM" id="SignalP"/>
    </source>
</evidence>
<feature type="signal peptide" evidence="2">
    <location>
        <begin position="1"/>
        <end position="26"/>
    </location>
</feature>
<reference evidence="3" key="1">
    <citation type="journal article" date="2020" name="Stud. Mycol.">
        <title>101 Dothideomycetes genomes: a test case for predicting lifestyles and emergence of pathogens.</title>
        <authorList>
            <person name="Haridas S."/>
            <person name="Albert R."/>
            <person name="Binder M."/>
            <person name="Bloem J."/>
            <person name="Labutti K."/>
            <person name="Salamov A."/>
            <person name="Andreopoulos B."/>
            <person name="Baker S."/>
            <person name="Barry K."/>
            <person name="Bills G."/>
            <person name="Bluhm B."/>
            <person name="Cannon C."/>
            <person name="Castanera R."/>
            <person name="Culley D."/>
            <person name="Daum C."/>
            <person name="Ezra D."/>
            <person name="Gonzalez J."/>
            <person name="Henrissat B."/>
            <person name="Kuo A."/>
            <person name="Liang C."/>
            <person name="Lipzen A."/>
            <person name="Lutzoni F."/>
            <person name="Magnuson J."/>
            <person name="Mondo S."/>
            <person name="Nolan M."/>
            <person name="Ohm R."/>
            <person name="Pangilinan J."/>
            <person name="Park H.-J."/>
            <person name="Ramirez L."/>
            <person name="Alfaro M."/>
            <person name="Sun H."/>
            <person name="Tritt A."/>
            <person name="Yoshinaga Y."/>
            <person name="Zwiers L.-H."/>
            <person name="Turgeon B."/>
            <person name="Goodwin S."/>
            <person name="Spatafora J."/>
            <person name="Crous P."/>
            <person name="Grigoriev I."/>
        </authorList>
    </citation>
    <scope>NUCLEOTIDE SEQUENCE</scope>
    <source>
        <strain evidence="3">CBS 175.79</strain>
    </source>
</reference>
<feature type="transmembrane region" description="Helical" evidence="1">
    <location>
        <begin position="70"/>
        <end position="90"/>
    </location>
</feature>
<keyword evidence="1" id="KW-0472">Membrane</keyword>
<evidence type="ECO:0000313" key="4">
    <source>
        <dbReference type="Proteomes" id="UP000799778"/>
    </source>
</evidence>
<proteinExistence type="predicted"/>
<keyword evidence="1" id="KW-0812">Transmembrane</keyword>
<gene>
    <name evidence="3" type="ORF">BU24DRAFT_71440</name>
</gene>
<dbReference type="Proteomes" id="UP000799778">
    <property type="component" value="Unassembled WGS sequence"/>
</dbReference>
<dbReference type="RefSeq" id="XP_033378472.1">
    <property type="nucleotide sequence ID" value="XM_033534562.1"/>
</dbReference>
<dbReference type="EMBL" id="ML978077">
    <property type="protein sequence ID" value="KAF2010133.1"/>
    <property type="molecule type" value="Genomic_DNA"/>
</dbReference>